<dbReference type="Proteomes" id="UP000595140">
    <property type="component" value="Unassembled WGS sequence"/>
</dbReference>
<feature type="coiled-coil region" evidence="2">
    <location>
        <begin position="483"/>
        <end position="513"/>
    </location>
</feature>
<feature type="region of interest" description="Disordered" evidence="3">
    <location>
        <begin position="319"/>
        <end position="346"/>
    </location>
</feature>
<protein>
    <recommendedName>
        <fullName evidence="4">RING-type domain-containing protein</fullName>
    </recommendedName>
</protein>
<dbReference type="SUPFAM" id="SSF57850">
    <property type="entry name" value="RING/U-box"/>
    <property type="match status" value="1"/>
</dbReference>
<evidence type="ECO:0000259" key="4">
    <source>
        <dbReference type="PROSITE" id="PS50089"/>
    </source>
</evidence>
<dbReference type="PROSITE" id="PS50089">
    <property type="entry name" value="ZF_RING_2"/>
    <property type="match status" value="1"/>
</dbReference>
<evidence type="ECO:0000256" key="1">
    <source>
        <dbReference type="PROSITE-ProRule" id="PRU00175"/>
    </source>
</evidence>
<organism evidence="5 6">
    <name type="scientific">Cuscuta campestris</name>
    <dbReference type="NCBI Taxonomy" id="132261"/>
    <lineage>
        <taxon>Eukaryota</taxon>
        <taxon>Viridiplantae</taxon>
        <taxon>Streptophyta</taxon>
        <taxon>Embryophyta</taxon>
        <taxon>Tracheophyta</taxon>
        <taxon>Spermatophyta</taxon>
        <taxon>Magnoliopsida</taxon>
        <taxon>eudicotyledons</taxon>
        <taxon>Gunneridae</taxon>
        <taxon>Pentapetalae</taxon>
        <taxon>asterids</taxon>
        <taxon>lamiids</taxon>
        <taxon>Solanales</taxon>
        <taxon>Convolvulaceae</taxon>
        <taxon>Cuscuteae</taxon>
        <taxon>Cuscuta</taxon>
        <taxon>Cuscuta subgen. Grammica</taxon>
        <taxon>Cuscuta sect. Cleistogrammica</taxon>
    </lineage>
</organism>
<dbReference type="OrthoDB" id="6078042at2759"/>
<evidence type="ECO:0000313" key="6">
    <source>
        <dbReference type="Proteomes" id="UP000595140"/>
    </source>
</evidence>
<feature type="compositionally biased region" description="Basic and acidic residues" evidence="3">
    <location>
        <begin position="327"/>
        <end position="340"/>
    </location>
</feature>
<keyword evidence="1" id="KW-0863">Zinc-finger</keyword>
<sequence length="607" mass="69216">MAVAGLRNVPAFDYSVLDQSQPPLARLWGERERSGARASTLLQLWREIEHMGSNTITRSRDGHGKKGNESVICNVNEESIDLAEIERGKVRQVFQEWMCNGVQINALSTSPVSGHLRDGCVENGEWKGSKGLQRLCGRQAIVDLLLKAQMQRKRELQCLSEARPVSGFAHRKRIESLLKGRFLLEERLIRGERPNSIETIELGLLRQRQTVSCLREAFLSRLDRNCHSHIFYAQSKEFSDVEHNAPGNVPCSTTEQEDANDLHKQSELSYESREINISHMLENVEETVGVMIQPETFGQTVETSEEHLECESSQFSVGIEDGEGQQPEDHEALGEHHDQNDESNDLQEVCGGVDNWQENCIDSFDWQGNVYNTELRELLSRRSVSNILQSGFREQLELLVNSYVERQEQTSFDSEMDQDHHEGDENDDENEDDVNVNEMERNYFLLTSSQDSLSLPLWDEEPTNSNILCFNLPSCQEMEWQIINELRIDIGRLQQQMNNMQRMLETCMDMQIELQQSVQHEVSAALHRESVSKDTCEDSLLNKESKWDSVSKGICCLCGTRRIDSLLYRCGHMCTCLKCSEKLVQGKGNCPMCQAPVAELIRSSSLH</sequence>
<feature type="region of interest" description="Disordered" evidence="3">
    <location>
        <begin position="409"/>
        <end position="432"/>
    </location>
</feature>
<dbReference type="GO" id="GO:0008270">
    <property type="term" value="F:zinc ion binding"/>
    <property type="evidence" value="ECO:0007669"/>
    <property type="project" value="UniProtKB-KW"/>
</dbReference>
<dbReference type="EMBL" id="OOIL02000581">
    <property type="protein sequence ID" value="VFQ67223.1"/>
    <property type="molecule type" value="Genomic_DNA"/>
</dbReference>
<accession>A0A484KNC0</accession>
<keyword evidence="1" id="KW-0479">Metal-binding</keyword>
<dbReference type="PANTHER" id="PTHR46519">
    <property type="entry name" value="RING/U-BOX SUPERFAMILY PROTEIN"/>
    <property type="match status" value="1"/>
</dbReference>
<dbReference type="Gene3D" id="3.30.40.10">
    <property type="entry name" value="Zinc/RING finger domain, C3HC4 (zinc finger)"/>
    <property type="match status" value="1"/>
</dbReference>
<evidence type="ECO:0000256" key="3">
    <source>
        <dbReference type="SAM" id="MobiDB-lite"/>
    </source>
</evidence>
<reference evidence="5 6" key="1">
    <citation type="submission" date="2018-04" db="EMBL/GenBank/DDBJ databases">
        <authorList>
            <person name="Vogel A."/>
        </authorList>
    </citation>
    <scope>NUCLEOTIDE SEQUENCE [LARGE SCALE GENOMIC DNA]</scope>
</reference>
<dbReference type="Pfam" id="PF13920">
    <property type="entry name" value="zf-C3HC4_3"/>
    <property type="match status" value="1"/>
</dbReference>
<dbReference type="AlphaFoldDB" id="A0A484KNC0"/>
<feature type="domain" description="RING-type" evidence="4">
    <location>
        <begin position="555"/>
        <end position="594"/>
    </location>
</feature>
<dbReference type="InterPro" id="IPR013083">
    <property type="entry name" value="Znf_RING/FYVE/PHD"/>
</dbReference>
<dbReference type="PANTHER" id="PTHR46519:SF3">
    <property type="entry name" value="RING_U-BOX SUPERFAMILY PROTEIN"/>
    <property type="match status" value="1"/>
</dbReference>
<dbReference type="InterPro" id="IPR001841">
    <property type="entry name" value="Znf_RING"/>
</dbReference>
<evidence type="ECO:0000256" key="2">
    <source>
        <dbReference type="SAM" id="Coils"/>
    </source>
</evidence>
<keyword evidence="1" id="KW-0862">Zinc</keyword>
<evidence type="ECO:0000313" key="5">
    <source>
        <dbReference type="EMBL" id="VFQ67223.1"/>
    </source>
</evidence>
<keyword evidence="2" id="KW-0175">Coiled coil</keyword>
<gene>
    <name evidence="5" type="ORF">CCAM_LOCUS8999</name>
</gene>
<name>A0A484KNC0_9ASTE</name>
<proteinExistence type="predicted"/>
<keyword evidence="6" id="KW-1185">Reference proteome</keyword>